<dbReference type="FunFam" id="3.40.30.10:FF:000013">
    <property type="entry name" value="Blast:Protein SCO1 homolog, mitochondrial"/>
    <property type="match status" value="1"/>
</dbReference>
<feature type="binding site" evidence="2">
    <location>
        <position position="92"/>
    </location>
    <ligand>
        <name>Cu cation</name>
        <dbReference type="ChEBI" id="CHEBI:23378"/>
    </ligand>
</feature>
<evidence type="ECO:0000256" key="1">
    <source>
        <dbReference type="ARBA" id="ARBA00010996"/>
    </source>
</evidence>
<dbReference type="PANTHER" id="PTHR12151:SF25">
    <property type="entry name" value="LINALOOL DEHYDRATASE_ISOMERASE DOMAIN-CONTAINING PROTEIN"/>
    <property type="match status" value="1"/>
</dbReference>
<sequence length="219" mass="25206">MSTAQSRGITRTVILVLIAIVVMVLGFIWRINQPIVMHDRELRANGAVMFETPRIFSELQLTDHRGEPFTKANLQGHWTLVFFGFTNCPDICPATMSVLGEMYSKLRDRERERVQVVMVTLDPERDSIALLRDYVPYFNADFLGVTGSEPRIKRWSAELNIAYGQVPLEGDDYTIDHSTQLVLINPRGDYHGFFKAPHNEMMLRKTWRSIDATFDAWPQ</sequence>
<evidence type="ECO:0000256" key="2">
    <source>
        <dbReference type="PIRSR" id="PIRSR603782-1"/>
    </source>
</evidence>
<evidence type="ECO:0000256" key="3">
    <source>
        <dbReference type="PIRSR" id="PIRSR603782-2"/>
    </source>
</evidence>
<keyword evidence="2" id="KW-0186">Copper</keyword>
<dbReference type="SUPFAM" id="SSF52833">
    <property type="entry name" value="Thioredoxin-like"/>
    <property type="match status" value="1"/>
</dbReference>
<evidence type="ECO:0000313" key="6">
    <source>
        <dbReference type="Proteomes" id="UP000298133"/>
    </source>
</evidence>
<dbReference type="Proteomes" id="UP000298133">
    <property type="component" value="Unassembled WGS sequence"/>
</dbReference>
<dbReference type="CDD" id="cd02968">
    <property type="entry name" value="SCO"/>
    <property type="match status" value="1"/>
</dbReference>
<keyword evidence="6" id="KW-1185">Reference proteome</keyword>
<feature type="binding site" evidence="2">
    <location>
        <position position="88"/>
    </location>
    <ligand>
        <name>Cu cation</name>
        <dbReference type="ChEBI" id="CHEBI:23378"/>
    </ligand>
</feature>
<dbReference type="OrthoDB" id="9790194at2"/>
<comment type="caution">
    <text evidence="5">The sequence shown here is derived from an EMBL/GenBank/DDBJ whole genome shotgun (WGS) entry which is preliminary data.</text>
</comment>
<keyword evidence="4" id="KW-0812">Transmembrane</keyword>
<accession>A0A4Y8UGG7</accession>
<dbReference type="AlphaFoldDB" id="A0A4Y8UGG7"/>
<dbReference type="InterPro" id="IPR003782">
    <property type="entry name" value="SCO1/SenC"/>
</dbReference>
<comment type="similarity">
    <text evidence="1">Belongs to the SCO1/2 family.</text>
</comment>
<reference evidence="5 6" key="1">
    <citation type="submission" date="2019-03" db="EMBL/GenBank/DDBJ databases">
        <title>Draft genome of Gammaproteobacteria bacterium LSUCC0057, a member of the SAR92 clade.</title>
        <authorList>
            <person name="Lanclos V.C."/>
            <person name="Doiron C."/>
            <person name="Henson M.W."/>
            <person name="Thrash J.C."/>
        </authorList>
    </citation>
    <scope>NUCLEOTIDE SEQUENCE [LARGE SCALE GENOMIC DNA]</scope>
    <source>
        <strain evidence="5 6">LSUCC0057</strain>
    </source>
</reference>
<feature type="transmembrane region" description="Helical" evidence="4">
    <location>
        <begin position="12"/>
        <end position="31"/>
    </location>
</feature>
<dbReference type="GO" id="GO:0046872">
    <property type="term" value="F:metal ion binding"/>
    <property type="evidence" value="ECO:0007669"/>
    <property type="project" value="UniProtKB-KW"/>
</dbReference>
<keyword evidence="4" id="KW-0472">Membrane</keyword>
<keyword evidence="2" id="KW-0479">Metal-binding</keyword>
<evidence type="ECO:0000256" key="4">
    <source>
        <dbReference type="SAM" id="Phobius"/>
    </source>
</evidence>
<organism evidence="5 6">
    <name type="scientific">Gammaproteobacteria bacterium LSUCC0057</name>
    <dbReference type="NCBI Taxonomy" id="2559237"/>
    <lineage>
        <taxon>Bacteria</taxon>
        <taxon>Pseudomonadati</taxon>
        <taxon>Pseudomonadota</taxon>
        <taxon>Gammaproteobacteria</taxon>
        <taxon>Cellvibrionales</taxon>
        <taxon>Porticoccaceae</taxon>
        <taxon>SAR92 clade</taxon>
    </lineage>
</organism>
<feature type="disulfide bond" description="Redox-active" evidence="3">
    <location>
        <begin position="88"/>
        <end position="92"/>
    </location>
</feature>
<dbReference type="Gene3D" id="3.40.30.10">
    <property type="entry name" value="Glutaredoxin"/>
    <property type="match status" value="1"/>
</dbReference>
<protein>
    <submittedName>
        <fullName evidence="5">SCO family protein</fullName>
    </submittedName>
</protein>
<keyword evidence="3" id="KW-1015">Disulfide bond</keyword>
<proteinExistence type="inferred from homology"/>
<dbReference type="InterPro" id="IPR036249">
    <property type="entry name" value="Thioredoxin-like_sf"/>
</dbReference>
<dbReference type="Pfam" id="PF02630">
    <property type="entry name" value="SCO1-SenC"/>
    <property type="match status" value="1"/>
</dbReference>
<keyword evidence="4" id="KW-1133">Transmembrane helix</keyword>
<evidence type="ECO:0000313" key="5">
    <source>
        <dbReference type="EMBL" id="TFH67916.1"/>
    </source>
</evidence>
<gene>
    <name evidence="5" type="ORF">E3W66_06625</name>
</gene>
<name>A0A4Y8UGG7_9GAMM</name>
<feature type="binding site" evidence="2">
    <location>
        <position position="177"/>
    </location>
    <ligand>
        <name>Cu cation</name>
        <dbReference type="ChEBI" id="CHEBI:23378"/>
    </ligand>
</feature>
<dbReference type="PANTHER" id="PTHR12151">
    <property type="entry name" value="ELECTRON TRANSPORT PROTIN SCO1/SENC FAMILY MEMBER"/>
    <property type="match status" value="1"/>
</dbReference>
<dbReference type="EMBL" id="SPIA01000002">
    <property type="protein sequence ID" value="TFH67916.1"/>
    <property type="molecule type" value="Genomic_DNA"/>
</dbReference>